<reference evidence="1" key="1">
    <citation type="submission" date="2020-02" db="EMBL/GenBank/DDBJ databases">
        <authorList>
            <person name="Meier V. D."/>
        </authorList>
    </citation>
    <scope>NUCLEOTIDE SEQUENCE</scope>
    <source>
        <strain evidence="1">AVDCRST_MAG75</strain>
    </source>
</reference>
<evidence type="ECO:0000313" key="1">
    <source>
        <dbReference type="EMBL" id="CAA9407757.1"/>
    </source>
</evidence>
<sequence>MNRSTLIASTVVTAAALVLVVPPMLKAKEPAPGPLVTTTTASDVCTGIPGCTKVATVDVDGDDQPDQVGIVSNKPAAGGTITVQVQTATGQTMQTTSTNVRWFAKSPWFGAAPVDGEAGVELVIGDQMGAHFQQFRVITYRDGKLVTLKAPAAGEYKSTNTDPTDRWGVDGSYSFNMGIFRKESAEGEVTVTMKTAFRSDSGKGHTGQTRVYRWYSGEWVTVSTKNVRYTSDKDAFALSGWHVKGLRRYA</sequence>
<gene>
    <name evidence="1" type="ORF">AVDCRST_MAG75-2545</name>
</gene>
<dbReference type="EMBL" id="CADCUO010000180">
    <property type="protein sequence ID" value="CAA9407757.1"/>
    <property type="molecule type" value="Genomic_DNA"/>
</dbReference>
<organism evidence="1">
    <name type="scientific">uncultured Propionibacteriaceae bacterium</name>
    <dbReference type="NCBI Taxonomy" id="257457"/>
    <lineage>
        <taxon>Bacteria</taxon>
        <taxon>Bacillati</taxon>
        <taxon>Actinomycetota</taxon>
        <taxon>Actinomycetes</taxon>
        <taxon>Propionibacteriales</taxon>
        <taxon>Propionibacteriaceae</taxon>
        <taxon>environmental samples</taxon>
    </lineage>
</organism>
<dbReference type="AlphaFoldDB" id="A0A6J4P8X1"/>
<accession>A0A6J4P8X1</accession>
<proteinExistence type="predicted"/>
<name>A0A6J4P8X1_9ACTN</name>
<protein>
    <submittedName>
        <fullName evidence="1">Uncharacterized protein</fullName>
    </submittedName>
</protein>